<feature type="region of interest" description="Disordered" evidence="1">
    <location>
        <begin position="296"/>
        <end position="327"/>
    </location>
</feature>
<feature type="compositionally biased region" description="Low complexity" evidence="1">
    <location>
        <begin position="154"/>
        <end position="163"/>
    </location>
</feature>
<evidence type="ECO:0000256" key="1">
    <source>
        <dbReference type="SAM" id="MobiDB-lite"/>
    </source>
</evidence>
<comment type="caution">
    <text evidence="2">The sequence shown here is derived from an EMBL/GenBank/DDBJ whole genome shotgun (WGS) entry which is preliminary data.</text>
</comment>
<organism evidence="2 3">
    <name type="scientific">Tilletia horrida</name>
    <dbReference type="NCBI Taxonomy" id="155126"/>
    <lineage>
        <taxon>Eukaryota</taxon>
        <taxon>Fungi</taxon>
        <taxon>Dikarya</taxon>
        <taxon>Basidiomycota</taxon>
        <taxon>Ustilaginomycotina</taxon>
        <taxon>Exobasidiomycetes</taxon>
        <taxon>Tilletiales</taxon>
        <taxon>Tilletiaceae</taxon>
        <taxon>Tilletia</taxon>
    </lineage>
</organism>
<dbReference type="Proteomes" id="UP001176517">
    <property type="component" value="Unassembled WGS sequence"/>
</dbReference>
<feature type="region of interest" description="Disordered" evidence="1">
    <location>
        <begin position="126"/>
        <end position="200"/>
    </location>
</feature>
<evidence type="ECO:0008006" key="4">
    <source>
        <dbReference type="Google" id="ProtNLM"/>
    </source>
</evidence>
<feature type="compositionally biased region" description="Low complexity" evidence="1">
    <location>
        <begin position="55"/>
        <end position="68"/>
    </location>
</feature>
<dbReference type="SMART" id="SM01301">
    <property type="entry name" value="PTPlike_phytase"/>
    <property type="match status" value="3"/>
</dbReference>
<keyword evidence="3" id="KW-1185">Reference proteome</keyword>
<dbReference type="EMBL" id="JAPDMZ010000211">
    <property type="protein sequence ID" value="KAK0545934.1"/>
    <property type="molecule type" value="Genomic_DNA"/>
</dbReference>
<feature type="compositionally biased region" description="Polar residues" evidence="1">
    <location>
        <begin position="171"/>
        <end position="193"/>
    </location>
</feature>
<reference evidence="2" key="1">
    <citation type="journal article" date="2023" name="PhytoFront">
        <title>Draft Genome Resources of Seven Strains of Tilletia horrida, Causal Agent of Kernel Smut of Rice.</title>
        <authorList>
            <person name="Khanal S."/>
            <person name="Antony Babu S."/>
            <person name="Zhou X.G."/>
        </authorList>
    </citation>
    <scope>NUCLEOTIDE SEQUENCE</scope>
    <source>
        <strain evidence="2">TX6</strain>
    </source>
</reference>
<dbReference type="PANTHER" id="PTHR23339">
    <property type="entry name" value="TYROSINE SPECIFIC PROTEIN PHOSPHATASE AND DUAL SPECIFICITY PROTEIN PHOSPHATASE"/>
    <property type="match status" value="1"/>
</dbReference>
<feature type="region of interest" description="Disordered" evidence="1">
    <location>
        <begin position="42"/>
        <end position="77"/>
    </location>
</feature>
<accession>A0AAN6GKS1</accession>
<name>A0AAN6GKS1_9BASI</name>
<gene>
    <name evidence="2" type="ORF">OC846_005468</name>
</gene>
<dbReference type="SUPFAM" id="SSF52799">
    <property type="entry name" value="(Phosphotyrosine protein) phosphatases II"/>
    <property type="match status" value="3"/>
</dbReference>
<dbReference type="InterPro" id="IPR050561">
    <property type="entry name" value="PTP"/>
</dbReference>
<feature type="region of interest" description="Disordered" evidence="1">
    <location>
        <begin position="426"/>
        <end position="481"/>
    </location>
</feature>
<dbReference type="Pfam" id="PF14566">
    <property type="entry name" value="PTPlike_phytase"/>
    <property type="match status" value="4"/>
</dbReference>
<protein>
    <recommendedName>
        <fullName evidence="4">Inositol hexakisphosphate-domain-containing protein</fullName>
    </recommendedName>
</protein>
<dbReference type="Gene3D" id="3.90.190.10">
    <property type="entry name" value="Protein tyrosine phosphatase superfamily"/>
    <property type="match status" value="4"/>
</dbReference>
<proteinExistence type="predicted"/>
<dbReference type="InterPro" id="IPR029021">
    <property type="entry name" value="Prot-tyrosine_phosphatase-like"/>
</dbReference>
<feature type="compositionally biased region" description="Polar residues" evidence="1">
    <location>
        <begin position="138"/>
        <end position="151"/>
    </location>
</feature>
<sequence length="1798" mass="193932">METKGVSSSACAPALMLLPDQASLVRRRNGSVLTRGLVLKTDHPNVPLPQIRPRSSATASSAARQGSAPTQKGPDGLIDVNLQGAHNFRAAAGGLGVYGTAQPTIGGLKTILALLGCRPISLPLQSPAHTGLSVSRAGAQSTSRRGSTQEPSSEHVSTLTSSSADPRARLSETQNASSASLHSQTPSAQTAGISPTAEKSPHQYQNTCIWVCTREEPVIYVSGRPFVLREASAPTETFGLSTRASNLESIERRLRADILKEAERNGGLVLVHEEESVGSYGGAGGAPGGLNAASPYPAGSPALGRSRGAQKASGINPGSGATSTSPASVRLTPTWIAVDETNVQTPRQVWDSIRLSGWRVSYHRIPIANEQAIENNYLDAYTELLRHCDPLTTSVVANCGVGYVRTTFAMCAAVIVRRRQMMLRGSPDPLAPAATPPNLPSRTATEDLIRRGRLSTVAESRKRNSQDQSQPRSRSVDPQLIQPQGTSAAALGVARSLQLASAQQAHDASVLKLLHVLSTTPAPTAAASYTFGSSATSTLGGPSGGPLPAGLGSWAASGSWANAGLGSMSALHPAILIPTLIAHPSLLNALRASNAGDYGIVRHLLSLLDDDGAGDKFGRDGDANKIDSKEIVDWAIDSCDQVLNLREAILQERLRYAVGDGSDINTNAPFPNGSVGMASSAGGSADATVHLYRASKHLEKYIFLLAFASYVSGSLSAKFEYRFADWLRDRREIWGLVGRMRGAAAAVIAGGGAGMAGRMLAFFDPIADLSQISGGAGAGLPWSSNRDRDGQLTRTSHGTFGDSFAGDEFAEHVVRSRAGIVLRPFMLLKNDIWFSFDDGDDNNPSPNSLSVRGSSLAPRAAIGPKVRGSVNFRRIAQSHVFATGQPTVEGIIGVANAVREMILSSRQDGKSSRDQQPKKITWINLREEPLVYIASRPFCLRQSAKSLRNIKNYSGISWRRLNLLEDRLKADVLAELEMGDGSLLLHTERENGVVEPVWERVREEEVMTVQEVMDTARRRFLSEADEGDGDELKIELDYRRIPITAEKPPDLSDVAHILRTVLRARVDQNPIVLNDQLGRGRSSMTACIVLLVQRWIEKHENGGRAEDRTRLEIQPQSTTTGPLSYHVINSLLRVLSQGLRVKADVDSAIDACSAVTNLRDSIELARLAAEDTENERDRRKIINSGILNLRKYFELIIFQAYLDTVTPAELLEKEMSRAHESAELLGVPIVGDQDLEDDETGEVPDEVQTFSVAHSAKQRNRDGSPALSSFEHFVVSQPVFDTIARGFNKIDIETIMPLQKVDAGDNGLAMADEVAQVVQNRRGSILSAFTMLKSDFFVGIVKAGLKERIEGAPNLRGAAMILQPPNSFQAGETCITLDPATPMSWSMRRSESLSLSTTAASGRKMEAWGSGMPTVDGLRRALTRMGAAPGGASEVVWTSLREEPVLYVNGRPHVLRLADQPLTNVEATGVTTEVVESMEKALKEDVLKEAQARTGRLLLHDEVEGQRGNFEVIPIWETVGQQDVLTPREVYDLVISEGFRVDYARLAITDEQAPIPDVFSQLEARVELALASESVCVFNCQMGRGRTTTGMIISSLVGTVKEFGPAILSNPSILDEDSEFPTTDSDANMKDMVMDREDQVYLAGEYRTILQLVGVLSRGKAAKKLADKAIDRMEAVQNLRKAVYDSKLRMDSADVGTKKHKHLSSVFANYLQRYGFLITFSNYLLEKVQAIAEANADAETGGPDADDDGAGSMVASVISFSAGWSRTGGGPGAAIPFPNFAEWLRSRREILSILDRTD</sequence>
<evidence type="ECO:0000313" key="3">
    <source>
        <dbReference type="Proteomes" id="UP001176517"/>
    </source>
</evidence>
<evidence type="ECO:0000313" key="2">
    <source>
        <dbReference type="EMBL" id="KAK0545934.1"/>
    </source>
</evidence>